<dbReference type="GO" id="GO:0008381">
    <property type="term" value="F:mechanosensitive monoatomic ion channel activity"/>
    <property type="evidence" value="ECO:0007669"/>
    <property type="project" value="TreeGrafter"/>
</dbReference>
<comment type="similarity">
    <text evidence="2">Belongs to the TMC family.</text>
</comment>
<feature type="transmembrane region" description="Helical" evidence="7">
    <location>
        <begin position="383"/>
        <end position="402"/>
    </location>
</feature>
<keyword evidence="5 7" id="KW-0472">Membrane</keyword>
<feature type="compositionally biased region" description="Basic and acidic residues" evidence="6">
    <location>
        <begin position="66"/>
        <end position="93"/>
    </location>
</feature>
<feature type="compositionally biased region" description="Low complexity" evidence="6">
    <location>
        <begin position="44"/>
        <end position="58"/>
    </location>
</feature>
<dbReference type="GO" id="GO:0005886">
    <property type="term" value="C:plasma membrane"/>
    <property type="evidence" value="ECO:0007669"/>
    <property type="project" value="InterPro"/>
</dbReference>
<feature type="transmembrane region" description="Helical" evidence="7">
    <location>
        <begin position="548"/>
        <end position="568"/>
    </location>
</feature>
<feature type="transmembrane region" description="Helical" evidence="7">
    <location>
        <begin position="1028"/>
        <end position="1050"/>
    </location>
</feature>
<evidence type="ECO:0000256" key="6">
    <source>
        <dbReference type="SAM" id="MobiDB-lite"/>
    </source>
</evidence>
<dbReference type="GeneID" id="112461127"/>
<organism evidence="9 10">
    <name type="scientific">Temnothorax curvispinosus</name>
    <dbReference type="NCBI Taxonomy" id="300111"/>
    <lineage>
        <taxon>Eukaryota</taxon>
        <taxon>Metazoa</taxon>
        <taxon>Ecdysozoa</taxon>
        <taxon>Arthropoda</taxon>
        <taxon>Hexapoda</taxon>
        <taxon>Insecta</taxon>
        <taxon>Pterygota</taxon>
        <taxon>Neoptera</taxon>
        <taxon>Endopterygota</taxon>
        <taxon>Hymenoptera</taxon>
        <taxon>Apocrita</taxon>
        <taxon>Aculeata</taxon>
        <taxon>Formicoidea</taxon>
        <taxon>Formicidae</taxon>
        <taxon>Myrmicinae</taxon>
        <taxon>Temnothorax</taxon>
    </lineage>
</organism>
<feature type="transmembrane region" description="Helical" evidence="7">
    <location>
        <begin position="514"/>
        <end position="536"/>
    </location>
</feature>
<feature type="transmembrane region" description="Helical" evidence="7">
    <location>
        <begin position="476"/>
        <end position="494"/>
    </location>
</feature>
<evidence type="ECO:0000256" key="2">
    <source>
        <dbReference type="ARBA" id="ARBA00006510"/>
    </source>
</evidence>
<dbReference type="PANTHER" id="PTHR23302:SF40">
    <property type="entry name" value="TRANSMEMBRANE CHANNEL-LIKE PROTEIN"/>
    <property type="match status" value="1"/>
</dbReference>
<evidence type="ECO:0000256" key="1">
    <source>
        <dbReference type="ARBA" id="ARBA00004141"/>
    </source>
</evidence>
<feature type="compositionally biased region" description="Polar residues" evidence="6">
    <location>
        <begin position="1"/>
        <end position="11"/>
    </location>
</feature>
<dbReference type="InterPro" id="IPR038900">
    <property type="entry name" value="TMC"/>
</dbReference>
<evidence type="ECO:0000256" key="7">
    <source>
        <dbReference type="SAM" id="Phobius"/>
    </source>
</evidence>
<keyword evidence="9" id="KW-1185">Reference proteome</keyword>
<dbReference type="OrthoDB" id="5831905at2759"/>
<evidence type="ECO:0000313" key="9">
    <source>
        <dbReference type="Proteomes" id="UP000504618"/>
    </source>
</evidence>
<dbReference type="PANTHER" id="PTHR23302">
    <property type="entry name" value="TRANSMEMBRANE CHANNEL-RELATED"/>
    <property type="match status" value="1"/>
</dbReference>
<dbReference type="InterPro" id="IPR012496">
    <property type="entry name" value="TMC_dom"/>
</dbReference>
<feature type="compositionally biased region" description="Acidic residues" evidence="6">
    <location>
        <begin position="124"/>
        <end position="134"/>
    </location>
</feature>
<accession>A0A6J1QLV8</accession>
<feature type="compositionally biased region" description="Polar residues" evidence="6">
    <location>
        <begin position="103"/>
        <end position="113"/>
    </location>
</feature>
<gene>
    <name evidence="10" type="primary">LOC112461127</name>
</gene>
<evidence type="ECO:0000256" key="4">
    <source>
        <dbReference type="ARBA" id="ARBA00022989"/>
    </source>
</evidence>
<dbReference type="Pfam" id="PF07810">
    <property type="entry name" value="TMC"/>
    <property type="match status" value="1"/>
</dbReference>
<feature type="region of interest" description="Disordered" evidence="6">
    <location>
        <begin position="1"/>
        <end position="168"/>
    </location>
</feature>
<feature type="transmembrane region" description="Helical" evidence="7">
    <location>
        <begin position="968"/>
        <end position="991"/>
    </location>
</feature>
<comment type="subcellular location">
    <subcellularLocation>
        <location evidence="1">Membrane</location>
        <topology evidence="1">Multi-pass membrane protein</topology>
    </subcellularLocation>
</comment>
<evidence type="ECO:0000259" key="8">
    <source>
        <dbReference type="Pfam" id="PF07810"/>
    </source>
</evidence>
<reference evidence="10" key="1">
    <citation type="submission" date="2025-08" db="UniProtKB">
        <authorList>
            <consortium name="RefSeq"/>
        </authorList>
    </citation>
    <scope>IDENTIFICATION</scope>
    <source>
        <tissue evidence="10">Whole body</tissue>
    </source>
</reference>
<feature type="compositionally biased region" description="Low complexity" evidence="6">
    <location>
        <begin position="724"/>
        <end position="741"/>
    </location>
</feature>
<evidence type="ECO:0000313" key="10">
    <source>
        <dbReference type="RefSeq" id="XP_024882011.1"/>
    </source>
</evidence>
<sequence length="1228" mass="141029">MQVDSSRSMDQMSIPGILRLDKTSRSSGFRATPRTLAAIQVGPSSSPSQSQSSASRQSVTFGIVEFQRDKDLVEEDQRSRSERTDTRFRDDTQRISIAEATFSRASPSGTSRNPAPMENKSTADGEETDNEDDYSASVCAIMQRRNSTRRQSRRKRRPSSPFGDNVDGVACRRSSVYTTSSGDTIISMDESGNQEQIFENLKLHKEVLSGIKQQPWPLRRKLKLVRQAKAYIRRHEGALQERLAQSRSTKDVIARVSIFITKKWQYFRRELINLQTWLIPWEVRIMEIESHFGSAVASYFTFLRWLFWINLVIAAILTAFVAIPEVLIANVTLAGERKIMLKEEAVKSKHLLTLWEFEGVLKYSPFFYGWYTNQNSNSKYKLPLAYFVTNLVVYTYSFVAILRKMAENSRLSKLTEKEDEYVFSWKLLTGWDFMIGNPETAHNRTASVILSFKEALLEEAEKQKDKRNWRIISMRIFVNIAVLSLLALSAYAVIEVVERSTTKIDLPNWWRQNEITIVMSLISYLFPILFEILGFLESYHPRKQLRMQLGRIMGLNLLNLYSLIFALFRKISFTKPDIKPTTKCVRKWVPCDDKTTRTQQIMTLASLSLVLINNATHSYAKREISEPTLPSIRQETYFLNPLLDNDTLYKDFNDTYDYNDYNTDYDNYRYETSRTESGDESFTMPYYEEQDTRSADNSEIHYDTSSTVTANFLTDSMTTEHFYASSTSSQSETTATTFESSTMEDSSRTDFDNFTEISIITPSSSDSQTPSVGTFNVTSTIADITPITTYIPKSNFPTAQSNKPVIPISKINYVDRCFERVCTTMPKNSAMSLEQLDLTTRQKLRRSCWETMFGQELAKLTVMDLILTILATLCMDFFRAVFVRFMNNCWCWDLEKQFPQYGDFKIAENILHLVNNQGMVWMGMFFSPGLTALNLFKLGILMYLRSWAVLTCNVPHEVVFRASRSNNFYFALLLTMLFLCVLPVGYAIVWVEPSWHCGPFSGYPKIYNLATQSLKDSLPELIQRCLDYVASPGIVIPLIVLMTLIIYYMASLAGSLREANNDLKIQLRHERTEERRKLFKIAEKRHTVTETPLSRWKKILPALPQTRISRDSETVQRDNVEITIGNANDTTENERLTNNIEEDSPQKRVWSDVDNEQRAEEQDDLTLNDVISPSRRISVVECSWDSPTSGQSVIIPEIQVNDEEKVASDVHGTVELGDVSKDDNQKIT</sequence>
<feature type="region of interest" description="Disordered" evidence="6">
    <location>
        <begin position="724"/>
        <end position="748"/>
    </location>
</feature>
<protein>
    <submittedName>
        <fullName evidence="10">Transmembrane channel-like protein 3 isoform X1</fullName>
    </submittedName>
</protein>
<feature type="compositionally biased region" description="Basic residues" evidence="6">
    <location>
        <begin position="146"/>
        <end position="158"/>
    </location>
</feature>
<dbReference type="Proteomes" id="UP000504618">
    <property type="component" value="Unplaced"/>
</dbReference>
<feature type="transmembrane region" description="Helical" evidence="7">
    <location>
        <begin position="352"/>
        <end position="371"/>
    </location>
</feature>
<dbReference type="AlphaFoldDB" id="A0A6J1QLV8"/>
<name>A0A6J1QLV8_9HYME</name>
<dbReference type="RefSeq" id="XP_024882011.1">
    <property type="nucleotide sequence ID" value="XM_025026243.1"/>
</dbReference>
<proteinExistence type="inferred from homology"/>
<feature type="domain" description="TMC" evidence="8">
    <location>
        <begin position="848"/>
        <end position="963"/>
    </location>
</feature>
<keyword evidence="3 7" id="KW-0812">Transmembrane</keyword>
<keyword evidence="4 7" id="KW-1133">Transmembrane helix</keyword>
<evidence type="ECO:0000256" key="3">
    <source>
        <dbReference type="ARBA" id="ARBA00022692"/>
    </source>
</evidence>
<feature type="transmembrane region" description="Helical" evidence="7">
    <location>
        <begin position="305"/>
        <end position="331"/>
    </location>
</feature>
<evidence type="ECO:0000256" key="5">
    <source>
        <dbReference type="ARBA" id="ARBA00023136"/>
    </source>
</evidence>